<dbReference type="RefSeq" id="WP_103462011.1">
    <property type="nucleotide sequence ID" value="NZ_PPXD01000030.1"/>
</dbReference>
<feature type="compositionally biased region" description="Basic and acidic residues" evidence="1">
    <location>
        <begin position="10"/>
        <end position="20"/>
    </location>
</feature>
<evidence type="ECO:0000313" key="3">
    <source>
        <dbReference type="EMBL" id="POH60898.1"/>
    </source>
</evidence>
<feature type="transmembrane region" description="Helical" evidence="2">
    <location>
        <begin position="140"/>
        <end position="165"/>
    </location>
</feature>
<gene>
    <name evidence="3" type="ORF">C3B61_18920</name>
</gene>
<protein>
    <submittedName>
        <fullName evidence="3">Uncharacterized protein</fullName>
    </submittedName>
</protein>
<comment type="caution">
    <text evidence="3">The sequence shown here is derived from an EMBL/GenBank/DDBJ whole genome shotgun (WGS) entry which is preliminary data.</text>
</comment>
<feature type="transmembrane region" description="Helical" evidence="2">
    <location>
        <begin position="93"/>
        <end position="115"/>
    </location>
</feature>
<evidence type="ECO:0000256" key="2">
    <source>
        <dbReference type="SAM" id="Phobius"/>
    </source>
</evidence>
<sequence length="178" mass="18952">MTEPGGLDRPAFDPRHDARFQRGYQPGDAPRPAARPGLIGAPPAKPAAAAGGAAAPFEDLVVGTDGAFDDLDALAFDGDTFQDELEPSRWNPFIALLWVVALALPAGGMVLQWQAVSGMFGNNSYTGNGEPPVAFVLQQFSYLVAPPLISSGIVILGGLLFWHAWGWRARRRRSAQGL</sequence>
<dbReference type="AlphaFoldDB" id="A0A2S3Z6X5"/>
<keyword evidence="2" id="KW-0812">Transmembrane</keyword>
<keyword evidence="4" id="KW-1185">Reference proteome</keyword>
<organism evidence="3 4">
    <name type="scientific">Cryobacterium zongtaii</name>
    <dbReference type="NCBI Taxonomy" id="1259217"/>
    <lineage>
        <taxon>Bacteria</taxon>
        <taxon>Bacillati</taxon>
        <taxon>Actinomycetota</taxon>
        <taxon>Actinomycetes</taxon>
        <taxon>Micrococcales</taxon>
        <taxon>Microbacteriaceae</taxon>
        <taxon>Cryobacterium</taxon>
    </lineage>
</organism>
<dbReference type="EMBL" id="PPXD01000030">
    <property type="protein sequence ID" value="POH60898.1"/>
    <property type="molecule type" value="Genomic_DNA"/>
</dbReference>
<dbReference type="Proteomes" id="UP000237340">
    <property type="component" value="Unassembled WGS sequence"/>
</dbReference>
<proteinExistence type="predicted"/>
<evidence type="ECO:0000313" key="4">
    <source>
        <dbReference type="Proteomes" id="UP000237340"/>
    </source>
</evidence>
<feature type="compositionally biased region" description="Low complexity" evidence="1">
    <location>
        <begin position="30"/>
        <end position="45"/>
    </location>
</feature>
<accession>A0A2S3Z6X5</accession>
<evidence type="ECO:0000256" key="1">
    <source>
        <dbReference type="SAM" id="MobiDB-lite"/>
    </source>
</evidence>
<keyword evidence="2" id="KW-1133">Transmembrane helix</keyword>
<reference evidence="3 4" key="1">
    <citation type="submission" date="2018-01" db="EMBL/GenBank/DDBJ databases">
        <title>Cryobacterium sp. nov., from glaciers in China.</title>
        <authorList>
            <person name="Liu Q."/>
            <person name="Xin Y.-H."/>
        </authorList>
    </citation>
    <scope>NUCLEOTIDE SEQUENCE [LARGE SCALE GENOMIC DNA]</scope>
    <source>
        <strain evidence="3 4">TMN-42</strain>
    </source>
</reference>
<feature type="region of interest" description="Disordered" evidence="1">
    <location>
        <begin position="1"/>
        <end position="45"/>
    </location>
</feature>
<keyword evidence="2" id="KW-0472">Membrane</keyword>
<name>A0A2S3Z6X5_9MICO</name>